<dbReference type="EMBL" id="MZMZ02002286">
    <property type="protein sequence ID" value="RQM26491.1"/>
    <property type="molecule type" value="Genomic_DNA"/>
</dbReference>
<dbReference type="AlphaFoldDB" id="A0A425DB37"/>
<reference evidence="1" key="1">
    <citation type="submission" date="2018-07" db="EMBL/GenBank/DDBJ databases">
        <title>Annotation of Aphanomyces astaci genome assembly.</title>
        <authorList>
            <person name="Studholme D.J."/>
        </authorList>
    </citation>
    <scope>NUCLEOTIDE SEQUENCE [LARGE SCALE GENOMIC DNA]</scope>
    <source>
        <strain evidence="1">Pc</strain>
    </source>
</reference>
<accession>A0A425DB37</accession>
<evidence type="ECO:0000313" key="2">
    <source>
        <dbReference type="Proteomes" id="UP000284702"/>
    </source>
</evidence>
<proteinExistence type="predicted"/>
<organism evidence="1 2">
    <name type="scientific">Aphanomyces astaci</name>
    <name type="common">Crayfish plague agent</name>
    <dbReference type="NCBI Taxonomy" id="112090"/>
    <lineage>
        <taxon>Eukaryota</taxon>
        <taxon>Sar</taxon>
        <taxon>Stramenopiles</taxon>
        <taxon>Oomycota</taxon>
        <taxon>Saprolegniomycetes</taxon>
        <taxon>Saprolegniales</taxon>
        <taxon>Verrucalvaceae</taxon>
        <taxon>Aphanomyces</taxon>
    </lineage>
</organism>
<gene>
    <name evidence="1" type="ORF">B5M09_002937</name>
</gene>
<keyword evidence="2" id="KW-1185">Reference proteome</keyword>
<protein>
    <submittedName>
        <fullName evidence="1">Uncharacterized protein</fullName>
    </submittedName>
</protein>
<evidence type="ECO:0000313" key="1">
    <source>
        <dbReference type="EMBL" id="RQM26491.1"/>
    </source>
</evidence>
<dbReference type="VEuPathDB" id="FungiDB:H257_16513"/>
<comment type="caution">
    <text evidence="1">The sequence shown here is derived from an EMBL/GenBank/DDBJ whole genome shotgun (WGS) entry which is preliminary data.</text>
</comment>
<dbReference type="Proteomes" id="UP000284702">
    <property type="component" value="Unassembled WGS sequence"/>
</dbReference>
<sequence>MGLGPLTPRRTSHPTKCTLQVLQLDTMPLRYFESVDTLRRWGLTFDDNDKLHRCRIALRLAALKIPEGCRYGLALLVDASNTMEIDDRTAFAINAYNQDDPTKVVAAFITDFPELVDTENRVVHRQHVGQLLVSEKAAWGRHLHLGHQNMPKLLISGRFESPRLIYSTAAELMHHMNSGTDKSSDWFLKDLVPCNGWF</sequence>
<name>A0A425DB37_APHAT</name>